<dbReference type="AlphaFoldDB" id="R7QPB4"/>
<reference evidence="9" key="1">
    <citation type="journal article" date="2013" name="Proc. Natl. Acad. Sci. U.S.A.">
        <title>Genome structure and metabolic features in the red seaweed Chondrus crispus shed light on evolution of the Archaeplastida.</title>
        <authorList>
            <person name="Collen J."/>
            <person name="Porcel B."/>
            <person name="Carre W."/>
            <person name="Ball S.G."/>
            <person name="Chaparro C."/>
            <person name="Tonon T."/>
            <person name="Barbeyron T."/>
            <person name="Michel G."/>
            <person name="Noel B."/>
            <person name="Valentin K."/>
            <person name="Elias M."/>
            <person name="Artiguenave F."/>
            <person name="Arun A."/>
            <person name="Aury J.M."/>
            <person name="Barbosa-Neto J.F."/>
            <person name="Bothwell J.H."/>
            <person name="Bouget F.Y."/>
            <person name="Brillet L."/>
            <person name="Cabello-Hurtado F."/>
            <person name="Capella-Gutierrez S."/>
            <person name="Charrier B."/>
            <person name="Cladiere L."/>
            <person name="Cock J.M."/>
            <person name="Coelho S.M."/>
            <person name="Colleoni C."/>
            <person name="Czjzek M."/>
            <person name="Da Silva C."/>
            <person name="Delage L."/>
            <person name="Denoeud F."/>
            <person name="Deschamps P."/>
            <person name="Dittami S.M."/>
            <person name="Gabaldon T."/>
            <person name="Gachon C.M."/>
            <person name="Groisillier A."/>
            <person name="Herve C."/>
            <person name="Jabbari K."/>
            <person name="Katinka M."/>
            <person name="Kloareg B."/>
            <person name="Kowalczyk N."/>
            <person name="Labadie K."/>
            <person name="Leblanc C."/>
            <person name="Lopez P.J."/>
            <person name="McLachlan D.H."/>
            <person name="Meslet-Cladiere L."/>
            <person name="Moustafa A."/>
            <person name="Nehr Z."/>
            <person name="Nyvall Collen P."/>
            <person name="Panaud O."/>
            <person name="Partensky F."/>
            <person name="Poulain J."/>
            <person name="Rensing S.A."/>
            <person name="Rousvoal S."/>
            <person name="Samson G."/>
            <person name="Symeonidi A."/>
            <person name="Weissenbach J."/>
            <person name="Zambounis A."/>
            <person name="Wincker P."/>
            <person name="Boyen C."/>
        </authorList>
    </citation>
    <scope>NUCLEOTIDE SEQUENCE [LARGE SCALE GENOMIC DNA]</scope>
    <source>
        <strain evidence="9">cv. Stackhouse</strain>
    </source>
</reference>
<dbReference type="GO" id="GO:0004190">
    <property type="term" value="F:aspartic-type endopeptidase activity"/>
    <property type="evidence" value="ECO:0007669"/>
    <property type="project" value="InterPro"/>
</dbReference>
<evidence type="ECO:0000256" key="1">
    <source>
        <dbReference type="ARBA" id="ARBA00007447"/>
    </source>
</evidence>
<accession>R7QPB4</accession>
<dbReference type="Gene3D" id="2.40.70.10">
    <property type="entry name" value="Acid Proteases"/>
    <property type="match status" value="2"/>
</dbReference>
<feature type="active site" evidence="2">
    <location>
        <position position="122"/>
    </location>
</feature>
<feature type="compositionally biased region" description="Acidic residues" evidence="4">
    <location>
        <begin position="491"/>
        <end position="508"/>
    </location>
</feature>
<dbReference type="InterPro" id="IPR034164">
    <property type="entry name" value="Pepsin-like_dom"/>
</dbReference>
<gene>
    <name evidence="8" type="ORF">CHC_T00006889001</name>
</gene>
<dbReference type="OrthoDB" id="2747330at2759"/>
<dbReference type="SUPFAM" id="SSF50630">
    <property type="entry name" value="Acid proteases"/>
    <property type="match status" value="1"/>
</dbReference>
<dbReference type="Proteomes" id="UP000012073">
    <property type="component" value="Unassembled WGS sequence"/>
</dbReference>
<dbReference type="CDD" id="cd05471">
    <property type="entry name" value="pepsin_like"/>
    <property type="match status" value="1"/>
</dbReference>
<evidence type="ECO:0000256" key="3">
    <source>
        <dbReference type="PIRSR" id="PIRSR601461-2"/>
    </source>
</evidence>
<keyword evidence="3" id="KW-1015">Disulfide bond</keyword>
<sequence length="661" mass="71236">MTFTRRLAVVLLISGLSLFVVSPCIATSFSAPLEMRQPRPRSRNSTSSRGFPSVVRLVEFEIDPLSRRFPKLTGFLVRNRLRSRMPVTTRFHNVQLYGGMVAVGEYYAKVKIGGQTLRVQIDTGSATLAVPVKECENCKRGDMRYSIDDSNSGIATQIGCDDEACSDNTCSPFGCGACSSSKACCAKSDHSKCAFHLNFGDGSGAKGILIRDELEWGDVKFPVTFGGIRSDSPDFERSQVDGILGMAYPTLACNPSCITPTFESLREKVPMKSLFTICITYDSGQIILGDYDPALSTQKISWVPLELSNPPSFYSFPLVGNLKVNDHDLPLPSYTRAIVDSGTTLIVFSHATFEKFKKHLQSNYCDVPGLCGSQSWFKPAHCTRISDEDRKKLPTLKFGVKGFVITLEPSEYLINYASKGREFWCVGIMALDSMSGGVDVIFGNTVMKKYVTIYDRENKRVGFAESDTSCGSDVHKIKGRPDALPIPNADGNDDAENVSDDDEAEDEVTSGQSPPKKPDALSKNSPDNESNGKVGAGAAGSGSVTGSCSAATDCGTCSRVAGVDCVWRSSDGRCEEGEAGLLMCTVDSLAGKFVYVVGGALVAVVVVVALIAAVVHSYRKRQGASVGTGEEQGEVEQPLAQNEVDTRSAFAIEDEDAPNPQ</sequence>
<evidence type="ECO:0000313" key="9">
    <source>
        <dbReference type="Proteomes" id="UP000012073"/>
    </source>
</evidence>
<organism evidence="8 9">
    <name type="scientific">Chondrus crispus</name>
    <name type="common">Carrageen Irish moss</name>
    <name type="synonym">Polymorpha crispa</name>
    <dbReference type="NCBI Taxonomy" id="2769"/>
    <lineage>
        <taxon>Eukaryota</taxon>
        <taxon>Rhodophyta</taxon>
        <taxon>Florideophyceae</taxon>
        <taxon>Rhodymeniophycidae</taxon>
        <taxon>Gigartinales</taxon>
        <taxon>Gigartinaceae</taxon>
        <taxon>Chondrus</taxon>
    </lineage>
</organism>
<feature type="chain" id="PRO_5004442965" description="Peptidase A1 domain-containing protein" evidence="6">
    <location>
        <begin position="27"/>
        <end position="661"/>
    </location>
</feature>
<keyword evidence="5" id="KW-1133">Transmembrane helix</keyword>
<proteinExistence type="inferred from homology"/>
<feature type="transmembrane region" description="Helical" evidence="5">
    <location>
        <begin position="593"/>
        <end position="615"/>
    </location>
</feature>
<dbReference type="InterPro" id="IPR033121">
    <property type="entry name" value="PEPTIDASE_A1"/>
</dbReference>
<dbReference type="Gramene" id="CDF39929">
    <property type="protein sequence ID" value="CDF39929"/>
    <property type="gene ID" value="CHC_T00006889001"/>
</dbReference>
<evidence type="ECO:0000313" key="8">
    <source>
        <dbReference type="EMBL" id="CDF39929.1"/>
    </source>
</evidence>
<feature type="compositionally biased region" description="Acidic residues" evidence="4">
    <location>
        <begin position="652"/>
        <end position="661"/>
    </location>
</feature>
<evidence type="ECO:0000259" key="7">
    <source>
        <dbReference type="PROSITE" id="PS51767"/>
    </source>
</evidence>
<evidence type="ECO:0000256" key="5">
    <source>
        <dbReference type="SAM" id="Phobius"/>
    </source>
</evidence>
<feature type="domain" description="Peptidase A1" evidence="7">
    <location>
        <begin position="106"/>
        <end position="464"/>
    </location>
</feature>
<dbReference type="GeneID" id="17317938"/>
<evidence type="ECO:0000256" key="2">
    <source>
        <dbReference type="PIRSR" id="PIRSR601461-1"/>
    </source>
</evidence>
<keyword evidence="6" id="KW-0732">Signal</keyword>
<dbReference type="EMBL" id="HG002094">
    <property type="protein sequence ID" value="CDF39929.1"/>
    <property type="molecule type" value="Genomic_DNA"/>
</dbReference>
<dbReference type="Pfam" id="PF00026">
    <property type="entry name" value="Asp"/>
    <property type="match status" value="1"/>
</dbReference>
<dbReference type="PRINTS" id="PR00792">
    <property type="entry name" value="PEPSIN"/>
</dbReference>
<feature type="region of interest" description="Disordered" evidence="4">
    <location>
        <begin position="625"/>
        <end position="661"/>
    </location>
</feature>
<dbReference type="PROSITE" id="PS51767">
    <property type="entry name" value="PEPTIDASE_A1"/>
    <property type="match status" value="1"/>
</dbReference>
<protein>
    <recommendedName>
        <fullName evidence="7">Peptidase A1 domain-containing protein</fullName>
    </recommendedName>
</protein>
<feature type="disulfide bond" evidence="3">
    <location>
        <begin position="135"/>
        <end position="160"/>
    </location>
</feature>
<dbReference type="KEGG" id="ccp:CHC_T00006889001"/>
<dbReference type="InterPro" id="IPR001461">
    <property type="entry name" value="Aspartic_peptidase_A1"/>
</dbReference>
<dbReference type="PANTHER" id="PTHR47966">
    <property type="entry name" value="BETA-SITE APP-CLEAVING ENZYME, ISOFORM A-RELATED"/>
    <property type="match status" value="1"/>
</dbReference>
<evidence type="ECO:0000256" key="4">
    <source>
        <dbReference type="SAM" id="MobiDB-lite"/>
    </source>
</evidence>
<keyword evidence="9" id="KW-1185">Reference proteome</keyword>
<dbReference type="OMA" id="PVKECEN"/>
<dbReference type="GO" id="GO:0006508">
    <property type="term" value="P:proteolysis"/>
    <property type="evidence" value="ECO:0007669"/>
    <property type="project" value="InterPro"/>
</dbReference>
<keyword evidence="5" id="KW-0812">Transmembrane</keyword>
<evidence type="ECO:0000256" key="6">
    <source>
        <dbReference type="SAM" id="SignalP"/>
    </source>
</evidence>
<dbReference type="PhylomeDB" id="R7QPB4"/>
<feature type="active site" evidence="2">
    <location>
        <position position="340"/>
    </location>
</feature>
<dbReference type="RefSeq" id="XP_005710223.1">
    <property type="nucleotide sequence ID" value="XM_005710166.1"/>
</dbReference>
<feature type="signal peptide" evidence="6">
    <location>
        <begin position="1"/>
        <end position="26"/>
    </location>
</feature>
<feature type="region of interest" description="Disordered" evidence="4">
    <location>
        <begin position="465"/>
        <end position="538"/>
    </location>
</feature>
<comment type="similarity">
    <text evidence="1">Belongs to the peptidase A1 family.</text>
</comment>
<dbReference type="PANTHER" id="PTHR47966:SF51">
    <property type="entry name" value="BETA-SITE APP-CLEAVING ENZYME, ISOFORM A-RELATED"/>
    <property type="match status" value="1"/>
</dbReference>
<feature type="compositionally biased region" description="Polar residues" evidence="4">
    <location>
        <begin position="522"/>
        <end position="531"/>
    </location>
</feature>
<name>R7QPB4_CHOCR</name>
<dbReference type="InterPro" id="IPR021109">
    <property type="entry name" value="Peptidase_aspartic_dom_sf"/>
</dbReference>
<keyword evidence="5" id="KW-0472">Membrane</keyword>